<dbReference type="EMBL" id="JAAAHW010009502">
    <property type="protein sequence ID" value="KAF9939821.1"/>
    <property type="molecule type" value="Genomic_DNA"/>
</dbReference>
<name>A0A9P6IN13_9FUNG</name>
<gene>
    <name evidence="1" type="ORF">BGZ65_009310</name>
</gene>
<comment type="caution">
    <text evidence="1">The sequence shown here is derived from an EMBL/GenBank/DDBJ whole genome shotgun (WGS) entry which is preliminary data.</text>
</comment>
<proteinExistence type="predicted"/>
<protein>
    <submittedName>
        <fullName evidence="1">Uncharacterized protein</fullName>
    </submittedName>
</protein>
<dbReference type="AlphaFoldDB" id="A0A9P6IN13"/>
<organism evidence="1 2">
    <name type="scientific">Modicella reniformis</name>
    <dbReference type="NCBI Taxonomy" id="1440133"/>
    <lineage>
        <taxon>Eukaryota</taxon>
        <taxon>Fungi</taxon>
        <taxon>Fungi incertae sedis</taxon>
        <taxon>Mucoromycota</taxon>
        <taxon>Mortierellomycotina</taxon>
        <taxon>Mortierellomycetes</taxon>
        <taxon>Mortierellales</taxon>
        <taxon>Mortierellaceae</taxon>
        <taxon>Modicella</taxon>
    </lineage>
</organism>
<keyword evidence="2" id="KW-1185">Reference proteome</keyword>
<evidence type="ECO:0000313" key="2">
    <source>
        <dbReference type="Proteomes" id="UP000749646"/>
    </source>
</evidence>
<dbReference type="Proteomes" id="UP000749646">
    <property type="component" value="Unassembled WGS sequence"/>
</dbReference>
<evidence type="ECO:0000313" key="1">
    <source>
        <dbReference type="EMBL" id="KAF9939821.1"/>
    </source>
</evidence>
<reference evidence="1" key="1">
    <citation type="journal article" date="2020" name="Fungal Divers.">
        <title>Resolving the Mortierellaceae phylogeny through synthesis of multi-gene phylogenetics and phylogenomics.</title>
        <authorList>
            <person name="Vandepol N."/>
            <person name="Liber J."/>
            <person name="Desiro A."/>
            <person name="Na H."/>
            <person name="Kennedy M."/>
            <person name="Barry K."/>
            <person name="Grigoriev I.V."/>
            <person name="Miller A.N."/>
            <person name="O'Donnell K."/>
            <person name="Stajich J.E."/>
            <person name="Bonito G."/>
        </authorList>
    </citation>
    <scope>NUCLEOTIDE SEQUENCE</scope>
    <source>
        <strain evidence="1">MES-2147</strain>
    </source>
</reference>
<accession>A0A9P6IN13</accession>
<sequence length="123" mass="13990">MWTRTMVQKCTSEFLALAVAPKVPKDPDQHQGLPEGMTLVKISVAEVSTKWKIKPVALAERRIKLYQDISRSNKQPAVEILKNEYNVVVSFGSDLDNIWKEVVQTDFDLMWEAAKIDADRGDE</sequence>